<reference evidence="6" key="1">
    <citation type="submission" date="2025-08" db="UniProtKB">
        <authorList>
            <consortium name="RefSeq"/>
        </authorList>
    </citation>
    <scope>IDENTIFICATION</scope>
    <source>
        <tissue evidence="6">Whole sample</tissue>
    </source>
</reference>
<dbReference type="InterPro" id="IPR051625">
    <property type="entry name" value="Signaling_Regulatory_Domain"/>
</dbReference>
<organism evidence="5 6">
    <name type="scientific">Crassostrea virginica</name>
    <name type="common">Eastern oyster</name>
    <dbReference type="NCBI Taxonomy" id="6565"/>
    <lineage>
        <taxon>Eukaryota</taxon>
        <taxon>Metazoa</taxon>
        <taxon>Spiralia</taxon>
        <taxon>Lophotrochozoa</taxon>
        <taxon>Mollusca</taxon>
        <taxon>Bivalvia</taxon>
        <taxon>Autobranchia</taxon>
        <taxon>Pteriomorphia</taxon>
        <taxon>Ostreida</taxon>
        <taxon>Ostreoidea</taxon>
        <taxon>Ostreidae</taxon>
        <taxon>Crassostrea</taxon>
    </lineage>
</organism>
<dbReference type="KEGG" id="cvn:111106775"/>
<gene>
    <name evidence="6" type="primary">LOC111106775</name>
</gene>
<feature type="repeat" description="RCC1" evidence="2">
    <location>
        <begin position="973"/>
        <end position="1023"/>
    </location>
</feature>
<dbReference type="GeneID" id="111106775"/>
<sequence>MPVSPTYPLFQLVRLMSIRDDADNGNSPIVTKYAWKEAGEDNLLALYSTNGYLLLRYASSGKSPTYQQLTWPKEKPICSMCFDPTVTWLLIVTEDATIFIIPARSILDKSARVDQIWSLDDVTITKVKKPKGFPSVVTWWHTLDDQQIAIIGTKSGEIEIIDLIKRCIVTEVEVDASIAHLELIQDDQQMSTFLLITGQAGIQWKLLLESRTSELFKIDLEVSDLGYDQIDGRHLPVISITAITETTRQLFLPLRFYQFQRSVSLSPQNAKGRHFITAYDNKSSTYQVFDSNIEHSPLFVYKLPLGACNIILSDKTIYTTTRLAGEKKLLVIANQKAETSIEDQKEFNKDAVLQHFDLPVHEKLLTVVKKSFPFYWHDKREENFKQQMARTKETGLWDHSEDKILRTYGGAYRSFEIQINGHTVLNGCLVITDSAVYELRPRVSPERLFLDLALGKSDASITDNLGISLGLDINTLYELSAENCVQNHSYERAIKLFKMAKSSFLRRVSCFAKHGCVQEVMSHLKQALGDRSSDVTTVEKKQLSNLMVYCYVYLLKHNAEDQHTKKTFLEFLVSNFFYDEQNTLSLLAENNLDDVLLEVAKSRGLVMEALSLLAKNNHFLLQPDMIQGLVAKGFTNHLIQSSKGIFLEFMTPHSLVDLLCSKPDLALPNHRLLQPVLSKLDVPHLETLAKVFDPSRNPLRGHLCRYMGSRHRTASISSVSSDAESGILDGGILNAGKLVEFFLSVVLHLNRRREENGHVPTVQELMSVSTSEAKQQSAHHAQNNNPSPRRRHLSFQPRPIGSGPQHVGVVRNGELYTWGRTSQGRLGHGDLALENTVSPPCRVETLHMLQIKVLSVSCGGEHTMALTQQGVYGWGSSKYGQVGTGTTHIYSRPMLIEALSTAHCVDIVCGQYHTLALTAEADVYSWGWGVHGQLGHGNVEDAVIPTKVKALTQLHVTHIQAGYCHSVVLTEQGTLYSFGCGFFGQLGSGNNKKTSVPLKVDTLPEKITIVATRYFHNVAVSQSNKVYTWGCHPYNLRFVAHAARKARQAGKFMGDPVERFLLPEVVDTGYVHGRITKVAVGSSHGLLMTLDGDLYSWGRNAEGQIGNNSKYEMKQPNIVTQINDRQMAHLSSGGEFNVTMDTEGLVWVWGKNDFGQLGMDKVDGSSPTSVKHSRIHTHHRHRETFTPVNEVLVPTVCAGIPPAKPAGRIRHTSLSRSDSFDSSEEHWAGTERFDSRHLDKLPDLQTLTETKYNRLVILEVLENLSEFCHCVQFLRRCVDLKDWLSAVYVGIHKQNYSQALAFHLSALKKYKRHYSMKFKAIVSAIINLYIQLCVKQDLPAGQKEENYRILIMEVLQLWEAEQLETVDLEKLLTPYLDHLSCILSVIIFWPRTDNDPSAGSKFTFSTKFSMTVLQNVVKKIQSVDFEKKHPICHQAYQPFTMDTGEGHSLDLQPSEKMIPYQQLWQDVVQNLQKGAESQQFIAMTRSEVDHLDEKLHSNPSCDTGATNHNSVLFTCGHYYTKQTFLEEVLVKFQRELAQGPASLPSSAQVLVKYYSRGDLLPLACPKCVLNALHSMGN</sequence>
<keyword evidence="5" id="KW-1185">Reference proteome</keyword>
<dbReference type="InterPro" id="IPR036322">
    <property type="entry name" value="WD40_repeat_dom_sf"/>
</dbReference>
<evidence type="ECO:0000313" key="6">
    <source>
        <dbReference type="RefSeq" id="XP_022297300.1"/>
    </source>
</evidence>
<evidence type="ECO:0000256" key="3">
    <source>
        <dbReference type="SAM" id="MobiDB-lite"/>
    </source>
</evidence>
<dbReference type="InterPro" id="IPR015943">
    <property type="entry name" value="WD40/YVTN_repeat-like_dom_sf"/>
</dbReference>
<evidence type="ECO:0000256" key="2">
    <source>
        <dbReference type="PROSITE-ProRule" id="PRU00235"/>
    </source>
</evidence>
<dbReference type="InterPro" id="IPR058923">
    <property type="entry name" value="RCC1-like_dom"/>
</dbReference>
<evidence type="ECO:0000259" key="4">
    <source>
        <dbReference type="Pfam" id="PF25390"/>
    </source>
</evidence>
<dbReference type="OrthoDB" id="16281at2759"/>
<feature type="compositionally biased region" description="Polar residues" evidence="3">
    <location>
        <begin position="764"/>
        <end position="787"/>
    </location>
</feature>
<dbReference type="InterPro" id="IPR009091">
    <property type="entry name" value="RCC1/BLIP-II"/>
</dbReference>
<name>A0A8B8B1L3_CRAVI</name>
<protein>
    <submittedName>
        <fullName evidence="6">Uncharacterized protein LOC111106775 isoform X1</fullName>
    </submittedName>
</protein>
<feature type="repeat" description="RCC1" evidence="2">
    <location>
        <begin position="869"/>
        <end position="920"/>
    </location>
</feature>
<dbReference type="Pfam" id="PF25390">
    <property type="entry name" value="WD40_RLD"/>
    <property type="match status" value="1"/>
</dbReference>
<accession>A0A8B8B1L3</accession>
<feature type="repeat" description="RCC1" evidence="2">
    <location>
        <begin position="1024"/>
        <end position="1091"/>
    </location>
</feature>
<keyword evidence="1" id="KW-0677">Repeat</keyword>
<feature type="repeat" description="RCC1" evidence="2">
    <location>
        <begin position="921"/>
        <end position="972"/>
    </location>
</feature>
<dbReference type="Pfam" id="PF13540">
    <property type="entry name" value="RCC1_2"/>
    <property type="match status" value="1"/>
</dbReference>
<feature type="repeat" description="RCC1" evidence="2">
    <location>
        <begin position="813"/>
        <end position="869"/>
    </location>
</feature>
<dbReference type="Gene3D" id="2.130.10.30">
    <property type="entry name" value="Regulator of chromosome condensation 1/beta-lactamase-inhibitor protein II"/>
    <property type="match status" value="2"/>
</dbReference>
<dbReference type="PROSITE" id="PS00626">
    <property type="entry name" value="RCC1_2"/>
    <property type="match status" value="1"/>
</dbReference>
<dbReference type="RefSeq" id="XP_022297300.1">
    <property type="nucleotide sequence ID" value="XM_022441592.1"/>
</dbReference>
<feature type="domain" description="RCC1-like" evidence="4">
    <location>
        <begin position="796"/>
        <end position="1031"/>
    </location>
</feature>
<dbReference type="Pfam" id="PF00415">
    <property type="entry name" value="RCC1"/>
    <property type="match status" value="1"/>
</dbReference>
<dbReference type="PRINTS" id="PR00633">
    <property type="entry name" value="RCCNDNSATION"/>
</dbReference>
<dbReference type="PANTHER" id="PTHR22872">
    <property type="entry name" value="BTK-BINDING PROTEIN-RELATED"/>
    <property type="match status" value="1"/>
</dbReference>
<dbReference type="Proteomes" id="UP000694844">
    <property type="component" value="Chromosome 8"/>
</dbReference>
<feature type="repeat" description="RCC1" evidence="2">
    <location>
        <begin position="1092"/>
        <end position="1143"/>
    </location>
</feature>
<dbReference type="Gene3D" id="2.130.10.10">
    <property type="entry name" value="YVTN repeat-like/Quinoprotein amine dehydrogenase"/>
    <property type="match status" value="1"/>
</dbReference>
<dbReference type="SUPFAM" id="SSF50978">
    <property type="entry name" value="WD40 repeat-like"/>
    <property type="match status" value="1"/>
</dbReference>
<dbReference type="PROSITE" id="PS50012">
    <property type="entry name" value="RCC1_3"/>
    <property type="match status" value="6"/>
</dbReference>
<proteinExistence type="predicted"/>
<evidence type="ECO:0000256" key="1">
    <source>
        <dbReference type="ARBA" id="ARBA00022737"/>
    </source>
</evidence>
<dbReference type="SUPFAM" id="SSF50985">
    <property type="entry name" value="RCC1/BLIP-II"/>
    <property type="match status" value="2"/>
</dbReference>
<feature type="region of interest" description="Disordered" evidence="3">
    <location>
        <begin position="758"/>
        <end position="806"/>
    </location>
</feature>
<dbReference type="InterPro" id="IPR000408">
    <property type="entry name" value="Reg_chr_condens"/>
</dbReference>
<evidence type="ECO:0000313" key="5">
    <source>
        <dbReference type="Proteomes" id="UP000694844"/>
    </source>
</evidence>